<protein>
    <recommendedName>
        <fullName evidence="7">G-protein coupled receptors family 3 profile domain-containing protein</fullName>
    </recommendedName>
</protein>
<comment type="caution">
    <text evidence="8">The sequence shown here is derived from an EMBL/GenBank/DDBJ whole genome shotgun (WGS) entry which is preliminary data.</text>
</comment>
<accession>A0AAN8PWI5</accession>
<evidence type="ECO:0000256" key="6">
    <source>
        <dbReference type="SAM" id="Phobius"/>
    </source>
</evidence>
<name>A0AAN8PWI5_POLSC</name>
<organism evidence="8 9">
    <name type="scientific">Polyplax serrata</name>
    <name type="common">Common mouse louse</name>
    <dbReference type="NCBI Taxonomy" id="468196"/>
    <lineage>
        <taxon>Eukaryota</taxon>
        <taxon>Metazoa</taxon>
        <taxon>Ecdysozoa</taxon>
        <taxon>Arthropoda</taxon>
        <taxon>Hexapoda</taxon>
        <taxon>Insecta</taxon>
        <taxon>Pterygota</taxon>
        <taxon>Neoptera</taxon>
        <taxon>Paraneoptera</taxon>
        <taxon>Psocodea</taxon>
        <taxon>Troctomorpha</taxon>
        <taxon>Phthiraptera</taxon>
        <taxon>Anoplura</taxon>
        <taxon>Polyplacidae</taxon>
        <taxon>Polyplax</taxon>
    </lineage>
</organism>
<dbReference type="Proteomes" id="UP001372834">
    <property type="component" value="Unassembled WGS sequence"/>
</dbReference>
<dbReference type="SUPFAM" id="SSF53822">
    <property type="entry name" value="Periplasmic binding protein-like I"/>
    <property type="match status" value="1"/>
</dbReference>
<dbReference type="PROSITE" id="PS50259">
    <property type="entry name" value="G_PROTEIN_RECEP_F3_4"/>
    <property type="match status" value="1"/>
</dbReference>
<dbReference type="EMBL" id="JAWJWE010000003">
    <property type="protein sequence ID" value="KAK6638797.1"/>
    <property type="molecule type" value="Genomic_DNA"/>
</dbReference>
<dbReference type="GO" id="GO:0016020">
    <property type="term" value="C:membrane"/>
    <property type="evidence" value="ECO:0007669"/>
    <property type="project" value="UniProtKB-SubCell"/>
</dbReference>
<dbReference type="InterPro" id="IPR050726">
    <property type="entry name" value="mGluR"/>
</dbReference>
<dbReference type="GO" id="GO:0004930">
    <property type="term" value="F:G protein-coupled receptor activity"/>
    <property type="evidence" value="ECO:0007669"/>
    <property type="project" value="InterPro"/>
</dbReference>
<feature type="transmembrane region" description="Helical" evidence="6">
    <location>
        <begin position="475"/>
        <end position="493"/>
    </location>
</feature>
<feature type="transmembrane region" description="Helical" evidence="6">
    <location>
        <begin position="443"/>
        <end position="463"/>
    </location>
</feature>
<keyword evidence="5" id="KW-0325">Glycoprotein</keyword>
<reference evidence="8 9" key="1">
    <citation type="submission" date="2023-10" db="EMBL/GenBank/DDBJ databases">
        <title>Genomes of two closely related lineages of the louse Polyplax serrata with different host specificities.</title>
        <authorList>
            <person name="Martinu J."/>
            <person name="Tarabai H."/>
            <person name="Stefka J."/>
            <person name="Hypsa V."/>
        </authorList>
    </citation>
    <scope>NUCLEOTIDE SEQUENCE [LARGE SCALE GENOMIC DNA]</scope>
    <source>
        <strain evidence="8">HR10_N</strain>
    </source>
</reference>
<evidence type="ECO:0000256" key="2">
    <source>
        <dbReference type="ARBA" id="ARBA00022692"/>
    </source>
</evidence>
<feature type="transmembrane region" description="Helical" evidence="6">
    <location>
        <begin position="410"/>
        <end position="431"/>
    </location>
</feature>
<feature type="transmembrane region" description="Helical" evidence="6">
    <location>
        <begin position="557"/>
        <end position="577"/>
    </location>
</feature>
<feature type="transmembrane region" description="Helical" evidence="6">
    <location>
        <begin position="589"/>
        <end position="610"/>
    </location>
</feature>
<dbReference type="CDD" id="cd13953">
    <property type="entry name" value="7tm_classC_mGluR-like"/>
    <property type="match status" value="1"/>
</dbReference>
<dbReference type="Pfam" id="PF01094">
    <property type="entry name" value="ANF_receptor"/>
    <property type="match status" value="1"/>
</dbReference>
<proteinExistence type="predicted"/>
<evidence type="ECO:0000313" key="9">
    <source>
        <dbReference type="Proteomes" id="UP001372834"/>
    </source>
</evidence>
<feature type="transmembrane region" description="Helical" evidence="6">
    <location>
        <begin position="513"/>
        <end position="533"/>
    </location>
</feature>
<dbReference type="InterPro" id="IPR028082">
    <property type="entry name" value="Peripla_BP_I"/>
</dbReference>
<dbReference type="Pfam" id="PF00003">
    <property type="entry name" value="7tm_3"/>
    <property type="match status" value="1"/>
</dbReference>
<keyword evidence="2 6" id="KW-0812">Transmembrane</keyword>
<comment type="subcellular location">
    <subcellularLocation>
        <location evidence="1">Membrane</location>
        <topology evidence="1">Multi-pass membrane protein</topology>
    </subcellularLocation>
</comment>
<evidence type="ECO:0000313" key="8">
    <source>
        <dbReference type="EMBL" id="KAK6638797.1"/>
    </source>
</evidence>
<dbReference type="PANTHER" id="PTHR24060">
    <property type="entry name" value="METABOTROPIC GLUTAMATE RECEPTOR"/>
    <property type="match status" value="1"/>
</dbReference>
<gene>
    <name evidence="8" type="ORF">RUM43_007066</name>
</gene>
<feature type="domain" description="G-protein coupled receptors family 3 profile" evidence="7">
    <location>
        <begin position="435"/>
        <end position="638"/>
    </location>
</feature>
<evidence type="ECO:0000256" key="4">
    <source>
        <dbReference type="ARBA" id="ARBA00023136"/>
    </source>
</evidence>
<dbReference type="InterPro" id="IPR001828">
    <property type="entry name" value="ANF_lig-bd_rcpt"/>
</dbReference>
<keyword evidence="4 6" id="KW-0472">Membrane</keyword>
<dbReference type="Gene3D" id="3.40.50.2300">
    <property type="match status" value="1"/>
</dbReference>
<dbReference type="InterPro" id="IPR017978">
    <property type="entry name" value="GPCR_3_C"/>
</dbReference>
<dbReference type="AlphaFoldDB" id="A0AAN8PWI5"/>
<evidence type="ECO:0000259" key="7">
    <source>
        <dbReference type="PROSITE" id="PS50259"/>
    </source>
</evidence>
<evidence type="ECO:0000256" key="1">
    <source>
        <dbReference type="ARBA" id="ARBA00004141"/>
    </source>
</evidence>
<evidence type="ECO:0000256" key="5">
    <source>
        <dbReference type="ARBA" id="ARBA00023180"/>
    </source>
</evidence>
<sequence>MDSCSRIRTATSQLVEFLPELQSGEKSTGKHPFKLCVIDGVGLQNEADIKKSLKEINFPLVETTINTNSAKNLVNAVFPFLQELRWDRFALVHSSSKFGSSMLTQFIKAMKKSDMCVPWMINVENNMNSNELENIMSSGIPILSLLPTEEHSQFLENLQNISVPKIKVPVLFTDVVSRQQLKFLPSNVVQVFSVVPLPEREMSFESYYSKNSISNHMRMEDELDRTERTVMVRKIKLIGEKLSETLRSTVEDLCQSEERLCSKLLSLEGRNAIVGALDQMEWTDDGHSYQLVEYQFQFSDGHVHLHKIMSYNGHKNLDIYENKQIFTEINCEEENESKKECQCLEVKPDRTESARNIDDVRRKKKQPPKNNLDIYKNSSEMFDKGISQFLYQPMVYGSLNDPINGTLACLTLLGGLITLIIAQYFATFAALPNGVLPTGTSVLGYFILLGLFLLYTTNLSFLLTPLVSTCALRRFFIGFSYALVFSGMLIKVWSSLRQITSEKATVTKPFSLLLYAGAFTLIQGLLSGVWLILRPPATDFKADKWICYPPHGPDSHLIFSMIYPLILLVATIILSLQICSKAKNDEARWILISSSLVAIVLCCWAIAIGTRVWQSHRTPCTNLATATILLLCLYVPKIRKHSELKKALKSNITTQSVPPEMDKPCPVYATTPPTIPVFYGYNVMSPPQPVVMSEDIADPNYINQAYSFDESSETASIPFDMDSSSYSELEQEPYKFSTFLEEPRVLTLPQETTLDDPTQMIPSSLYSMDMFNTEPIAITSDHCQPGTNEFTPPHRATSQLYLCPQTEWVTHTDGV</sequence>
<evidence type="ECO:0000256" key="3">
    <source>
        <dbReference type="ARBA" id="ARBA00022989"/>
    </source>
</evidence>
<keyword evidence="3 6" id="KW-1133">Transmembrane helix</keyword>